<proteinExistence type="predicted"/>
<dbReference type="EMBL" id="DNZF01000009">
    <property type="protein sequence ID" value="HBK52372.1"/>
    <property type="molecule type" value="Genomic_DNA"/>
</dbReference>
<evidence type="ECO:0000256" key="1">
    <source>
        <dbReference type="SAM" id="Phobius"/>
    </source>
</evidence>
<reference evidence="2 3" key="1">
    <citation type="journal article" date="2018" name="Nat. Biotechnol.">
        <title>A standardized bacterial taxonomy based on genome phylogeny substantially revises the tree of life.</title>
        <authorList>
            <person name="Parks D.H."/>
            <person name="Chuvochina M."/>
            <person name="Waite D.W."/>
            <person name="Rinke C."/>
            <person name="Skarshewski A."/>
            <person name="Chaumeil P.A."/>
            <person name="Hugenholtz P."/>
        </authorList>
    </citation>
    <scope>NUCLEOTIDE SEQUENCE [LARGE SCALE GENOMIC DNA]</scope>
    <source>
        <strain evidence="2">UBA10948</strain>
    </source>
</reference>
<keyword evidence="1" id="KW-1133">Transmembrane helix</keyword>
<comment type="caution">
    <text evidence="2">The sequence shown here is derived from an EMBL/GenBank/DDBJ whole genome shotgun (WGS) entry which is preliminary data.</text>
</comment>
<keyword evidence="1" id="KW-0812">Transmembrane</keyword>
<name>A0A354YVV5_9FIRM</name>
<gene>
    <name evidence="2" type="ORF">DDZ44_00340</name>
</gene>
<accession>A0A354YVV5</accession>
<dbReference type="Proteomes" id="UP000263273">
    <property type="component" value="Unassembled WGS sequence"/>
</dbReference>
<evidence type="ECO:0000313" key="3">
    <source>
        <dbReference type="Proteomes" id="UP000263273"/>
    </source>
</evidence>
<organism evidence="2 3">
    <name type="scientific">Syntrophomonas wolfei</name>
    <dbReference type="NCBI Taxonomy" id="863"/>
    <lineage>
        <taxon>Bacteria</taxon>
        <taxon>Bacillati</taxon>
        <taxon>Bacillota</taxon>
        <taxon>Clostridia</taxon>
        <taxon>Eubacteriales</taxon>
        <taxon>Syntrophomonadaceae</taxon>
        <taxon>Syntrophomonas</taxon>
    </lineage>
</organism>
<keyword evidence="1" id="KW-0472">Membrane</keyword>
<dbReference type="STRING" id="378794.GCA_001570625_01595"/>
<evidence type="ECO:0000313" key="2">
    <source>
        <dbReference type="EMBL" id="HBK52372.1"/>
    </source>
</evidence>
<feature type="transmembrane region" description="Helical" evidence="1">
    <location>
        <begin position="6"/>
        <end position="23"/>
    </location>
</feature>
<dbReference type="AlphaFoldDB" id="A0A354YVV5"/>
<protein>
    <submittedName>
        <fullName evidence="2">Uncharacterized protein</fullName>
    </submittedName>
</protein>
<dbReference type="RefSeq" id="WP_061214064.1">
    <property type="nucleotide sequence ID" value="NZ_DCDX01000126.1"/>
</dbReference>
<sequence length="73" mass="8290">MTVCILVFSLCVLLIVLILIKRVKRLLRTRFGPTFEDAGKESVMMSYAASGLKQPANGKRVLEEKDDYENKNQ</sequence>